<dbReference type="PANTHER" id="PTHR13454">
    <property type="entry name" value="PROTEIN MCM10 HOMOLOG"/>
    <property type="match status" value="1"/>
</dbReference>
<proteinExistence type="inferred from homology"/>
<dbReference type="AlphaFoldDB" id="A0AAJ0G647"/>
<gene>
    <name evidence="11" type="ORF">LTR09_009586</name>
</gene>
<evidence type="ECO:0000256" key="6">
    <source>
        <dbReference type="ARBA" id="ARBA00022833"/>
    </source>
</evidence>
<keyword evidence="6" id="KW-0862">Zinc</keyword>
<feature type="domain" description="MCM10 OB-fold" evidence="10">
    <location>
        <begin position="347"/>
        <end position="491"/>
    </location>
</feature>
<dbReference type="EMBL" id="JAWDJX010000042">
    <property type="protein sequence ID" value="KAK3049167.1"/>
    <property type="molecule type" value="Genomic_DNA"/>
</dbReference>
<evidence type="ECO:0000256" key="5">
    <source>
        <dbReference type="ARBA" id="ARBA00022771"/>
    </source>
</evidence>
<evidence type="ECO:0000256" key="1">
    <source>
        <dbReference type="ARBA" id="ARBA00004123"/>
    </source>
</evidence>
<feature type="region of interest" description="Disordered" evidence="8">
    <location>
        <begin position="408"/>
        <end position="427"/>
    </location>
</feature>
<evidence type="ECO:0000256" key="2">
    <source>
        <dbReference type="ARBA" id="ARBA00009679"/>
    </source>
</evidence>
<keyword evidence="4" id="KW-0479">Metal-binding</keyword>
<evidence type="ECO:0000256" key="8">
    <source>
        <dbReference type="SAM" id="MobiDB-lite"/>
    </source>
</evidence>
<feature type="domain" description="Zinc finger Mcm10/DnaG-type" evidence="9">
    <location>
        <begin position="500"/>
        <end position="545"/>
    </location>
</feature>
<feature type="region of interest" description="Disordered" evidence="8">
    <location>
        <begin position="751"/>
        <end position="775"/>
    </location>
</feature>
<keyword evidence="7" id="KW-0539">Nucleus</keyword>
<feature type="compositionally biased region" description="Acidic residues" evidence="8">
    <location>
        <begin position="837"/>
        <end position="848"/>
    </location>
</feature>
<feature type="region of interest" description="Disordered" evidence="8">
    <location>
        <begin position="815"/>
        <end position="848"/>
    </location>
</feature>
<dbReference type="InterPro" id="IPR055065">
    <property type="entry name" value="OB_MCM10"/>
</dbReference>
<evidence type="ECO:0000313" key="12">
    <source>
        <dbReference type="Proteomes" id="UP001271007"/>
    </source>
</evidence>
<evidence type="ECO:0000259" key="9">
    <source>
        <dbReference type="Pfam" id="PF09329"/>
    </source>
</evidence>
<evidence type="ECO:0008006" key="13">
    <source>
        <dbReference type="Google" id="ProtNLM"/>
    </source>
</evidence>
<dbReference type="Pfam" id="PF09329">
    <property type="entry name" value="zf-primase"/>
    <property type="match status" value="1"/>
</dbReference>
<name>A0AAJ0G647_9PEZI</name>
<comment type="caution">
    <text evidence="11">The sequence shown here is derived from an EMBL/GenBank/DDBJ whole genome shotgun (WGS) entry which is preliminary data.</text>
</comment>
<reference evidence="11" key="1">
    <citation type="submission" date="2023-04" db="EMBL/GenBank/DDBJ databases">
        <title>Black Yeasts Isolated from many extreme environments.</title>
        <authorList>
            <person name="Coleine C."/>
            <person name="Stajich J.E."/>
            <person name="Selbmann L."/>
        </authorList>
    </citation>
    <scope>NUCLEOTIDE SEQUENCE</scope>
    <source>
        <strain evidence="11">CCFEE 5312</strain>
    </source>
</reference>
<feature type="compositionally biased region" description="Basic and acidic residues" evidence="8">
    <location>
        <begin position="273"/>
        <end position="291"/>
    </location>
</feature>
<feature type="compositionally biased region" description="Basic and acidic residues" evidence="8">
    <location>
        <begin position="225"/>
        <end position="240"/>
    </location>
</feature>
<dbReference type="Proteomes" id="UP001271007">
    <property type="component" value="Unassembled WGS sequence"/>
</dbReference>
<dbReference type="GO" id="GO:0043596">
    <property type="term" value="C:nuclear replication fork"/>
    <property type="evidence" value="ECO:0007669"/>
    <property type="project" value="TreeGrafter"/>
</dbReference>
<organism evidence="11 12">
    <name type="scientific">Extremus antarcticus</name>
    <dbReference type="NCBI Taxonomy" id="702011"/>
    <lineage>
        <taxon>Eukaryota</taxon>
        <taxon>Fungi</taxon>
        <taxon>Dikarya</taxon>
        <taxon>Ascomycota</taxon>
        <taxon>Pezizomycotina</taxon>
        <taxon>Dothideomycetes</taxon>
        <taxon>Dothideomycetidae</taxon>
        <taxon>Mycosphaerellales</taxon>
        <taxon>Extremaceae</taxon>
        <taxon>Extremus</taxon>
    </lineage>
</organism>
<protein>
    <recommendedName>
        <fullName evidence="13">Zinc finger Mcm10/DnaG-type domain-containing protein</fullName>
    </recommendedName>
</protein>
<feature type="compositionally biased region" description="Basic and acidic residues" evidence="8">
    <location>
        <begin position="156"/>
        <end position="206"/>
    </location>
</feature>
<feature type="region of interest" description="Disordered" evidence="8">
    <location>
        <begin position="550"/>
        <end position="590"/>
    </location>
</feature>
<dbReference type="GO" id="GO:0006270">
    <property type="term" value="P:DNA replication initiation"/>
    <property type="evidence" value="ECO:0007669"/>
    <property type="project" value="InterPro"/>
</dbReference>
<dbReference type="GO" id="GO:0008270">
    <property type="term" value="F:zinc ion binding"/>
    <property type="evidence" value="ECO:0007669"/>
    <property type="project" value="UniProtKB-KW"/>
</dbReference>
<feature type="compositionally biased region" description="Polar residues" evidence="8">
    <location>
        <begin position="244"/>
        <end position="253"/>
    </location>
</feature>
<feature type="region of interest" description="Disordered" evidence="8">
    <location>
        <begin position="97"/>
        <end position="345"/>
    </location>
</feature>
<dbReference type="GO" id="GO:0003697">
    <property type="term" value="F:single-stranded DNA binding"/>
    <property type="evidence" value="ECO:0007669"/>
    <property type="project" value="InterPro"/>
</dbReference>
<sequence>MPTIRESPRAKVSPSKNSTQWPPKSPFQALLSSPSGRRKWQDHKSARERSVSPSPVKMRPLEELQIATHDFAEFGEEEDEETLELKLQAIQTKLKLKRLREQKVGTGGGEDGRRSGSETAKLGFESVRPASSPRKTATQPRPRSQVDDIEVPLSPTKERHTQPAERVGPARERLGLTAERRAQDISLKRARDGAQIKRTESLKRAQEATAPKLSFSERLNQTRAEAQEKQDKEDRIEKSRSKGFGSTTPTFQTPGAIATALGGRATPRTTTSETKRPRTTREPESLAKLENDIALATTSQSIKPSKRAKPTIPRANGVFSPDDKTPDSHEPPSSSNSEATPGFDPFTQIHLSERHMSHTSVARAMEDREVYPLPRLLKEVKAPDYDPPDCEADFVVLAILASKSSPFDQKSAHKTSESNKPQEDADGPRNKFMVLHLCDGAKWEVDCFLFGSAFERFWKLTPGTLLAILNPGIMPPKGNKHSGGFSLKIGSSEDSVLEIGIARDLGYCESVKKDGGLCGEWVDKRKTGICEFHLNLEIERSRRGRMEVNTMGRAGKGKGGEEHRPNRRNGRAAGGWDKEIGKEKGKNSNVQNSREFGRLYSMAPSAAGGFGRGVAKMLDAEDMDAMHGMSKEEASRKRIAEAQKERDLAEKLGQMGKGVGAEYLRHTTKTTTTTTTSSGKASGASVHVDGQQTPYFEKPSAAALGLLANKAADQRLSPPKDRRKHFGLGAVSTAGTEAMGWGGARKYGLLQPKENKRLGSPERGQTTLALPRADDGGVEAAVDARVEVRRPGIVRVRSTGGDGRLSPKKRARFALEKGIREPGRESLGTVVGKGVDDNEDDDDDLDIV</sequence>
<dbReference type="Gene3D" id="2.40.50.140">
    <property type="entry name" value="Nucleic acid-binding proteins"/>
    <property type="match status" value="1"/>
</dbReference>
<dbReference type="InterPro" id="IPR012340">
    <property type="entry name" value="NA-bd_OB-fold"/>
</dbReference>
<feature type="region of interest" description="Disordered" evidence="8">
    <location>
        <begin position="1"/>
        <end position="62"/>
    </location>
</feature>
<keyword evidence="12" id="KW-1185">Reference proteome</keyword>
<feature type="compositionally biased region" description="Basic and acidic residues" evidence="8">
    <location>
        <begin position="410"/>
        <end position="427"/>
    </location>
</feature>
<comment type="similarity">
    <text evidence="2">Belongs to the MCM10 family.</text>
</comment>
<dbReference type="Pfam" id="PF22379">
    <property type="entry name" value="OB_MCM10"/>
    <property type="match status" value="1"/>
</dbReference>
<accession>A0AAJ0G647</accession>
<comment type="subcellular location">
    <subcellularLocation>
        <location evidence="1">Nucleus</location>
    </subcellularLocation>
</comment>
<dbReference type="PANTHER" id="PTHR13454:SF11">
    <property type="entry name" value="PROTEIN MCM10 HOMOLOG"/>
    <property type="match status" value="1"/>
</dbReference>
<feature type="compositionally biased region" description="Basic and acidic residues" evidence="8">
    <location>
        <begin position="815"/>
        <end position="824"/>
    </location>
</feature>
<evidence type="ECO:0000256" key="3">
    <source>
        <dbReference type="ARBA" id="ARBA00022705"/>
    </source>
</evidence>
<evidence type="ECO:0000313" key="11">
    <source>
        <dbReference type="EMBL" id="KAK3049167.1"/>
    </source>
</evidence>
<dbReference type="InterPro" id="IPR040184">
    <property type="entry name" value="Mcm10"/>
</dbReference>
<feature type="compositionally biased region" description="Basic and acidic residues" evidence="8">
    <location>
        <begin position="321"/>
        <end position="330"/>
    </location>
</feature>
<keyword evidence="5" id="KW-0863">Zinc-finger</keyword>
<keyword evidence="3" id="KW-0235">DNA replication</keyword>
<dbReference type="GO" id="GO:0003688">
    <property type="term" value="F:DNA replication origin binding"/>
    <property type="evidence" value="ECO:0007669"/>
    <property type="project" value="TreeGrafter"/>
</dbReference>
<evidence type="ECO:0000256" key="7">
    <source>
        <dbReference type="ARBA" id="ARBA00023242"/>
    </source>
</evidence>
<evidence type="ECO:0000256" key="4">
    <source>
        <dbReference type="ARBA" id="ARBA00022723"/>
    </source>
</evidence>
<evidence type="ECO:0000259" key="10">
    <source>
        <dbReference type="Pfam" id="PF22379"/>
    </source>
</evidence>
<feature type="compositionally biased region" description="Basic and acidic residues" evidence="8">
    <location>
        <begin position="576"/>
        <end position="586"/>
    </location>
</feature>
<dbReference type="InterPro" id="IPR015408">
    <property type="entry name" value="Znf_Mcm10/DnaG"/>
</dbReference>
<feature type="compositionally biased region" description="Polar residues" evidence="8">
    <location>
        <begin position="133"/>
        <end position="142"/>
    </location>
</feature>